<gene>
    <name evidence="1" type="ORF">LWI28_020210</name>
</gene>
<dbReference type="EMBL" id="JAJSOW010000003">
    <property type="protein sequence ID" value="KAI9196005.1"/>
    <property type="molecule type" value="Genomic_DNA"/>
</dbReference>
<evidence type="ECO:0000313" key="2">
    <source>
        <dbReference type="Proteomes" id="UP001064489"/>
    </source>
</evidence>
<proteinExistence type="predicted"/>
<name>A0AAD5JE08_ACENE</name>
<reference evidence="1" key="2">
    <citation type="submission" date="2023-02" db="EMBL/GenBank/DDBJ databases">
        <authorList>
            <person name="Swenson N.G."/>
            <person name="Wegrzyn J.L."/>
            <person name="Mcevoy S.L."/>
        </authorList>
    </citation>
    <scope>NUCLEOTIDE SEQUENCE</scope>
    <source>
        <strain evidence="1">91603</strain>
        <tissue evidence="1">Leaf</tissue>
    </source>
</reference>
<evidence type="ECO:0000313" key="1">
    <source>
        <dbReference type="EMBL" id="KAI9196005.1"/>
    </source>
</evidence>
<comment type="caution">
    <text evidence="1">The sequence shown here is derived from an EMBL/GenBank/DDBJ whole genome shotgun (WGS) entry which is preliminary data.</text>
</comment>
<sequence length="91" mass="10345">MKESELIRDFSSRVVEIVNQIRSCGDTVQENGVVEKVLRSLPSNFDHAAAAAIEESKDLPKMTRYELTELLLAHEQRINRSSNNQLVEQAF</sequence>
<dbReference type="Pfam" id="PF14223">
    <property type="entry name" value="Retrotran_gag_2"/>
    <property type="match status" value="1"/>
</dbReference>
<dbReference type="PANTHER" id="PTHR35317:SF36">
    <property type="match status" value="1"/>
</dbReference>
<reference evidence="1" key="1">
    <citation type="journal article" date="2022" name="Plant J.">
        <title>Strategies of tolerance reflected in two North American maple genomes.</title>
        <authorList>
            <person name="McEvoy S.L."/>
            <person name="Sezen U.U."/>
            <person name="Trouern-Trend A."/>
            <person name="McMahon S.M."/>
            <person name="Schaberg P.G."/>
            <person name="Yang J."/>
            <person name="Wegrzyn J.L."/>
            <person name="Swenson N.G."/>
        </authorList>
    </citation>
    <scope>NUCLEOTIDE SEQUENCE</scope>
    <source>
        <strain evidence="1">91603</strain>
    </source>
</reference>
<dbReference type="AlphaFoldDB" id="A0AAD5JE08"/>
<dbReference type="Proteomes" id="UP001064489">
    <property type="component" value="Chromosome 1"/>
</dbReference>
<keyword evidence="2" id="KW-1185">Reference proteome</keyword>
<organism evidence="1 2">
    <name type="scientific">Acer negundo</name>
    <name type="common">Box elder</name>
    <dbReference type="NCBI Taxonomy" id="4023"/>
    <lineage>
        <taxon>Eukaryota</taxon>
        <taxon>Viridiplantae</taxon>
        <taxon>Streptophyta</taxon>
        <taxon>Embryophyta</taxon>
        <taxon>Tracheophyta</taxon>
        <taxon>Spermatophyta</taxon>
        <taxon>Magnoliopsida</taxon>
        <taxon>eudicotyledons</taxon>
        <taxon>Gunneridae</taxon>
        <taxon>Pentapetalae</taxon>
        <taxon>rosids</taxon>
        <taxon>malvids</taxon>
        <taxon>Sapindales</taxon>
        <taxon>Sapindaceae</taxon>
        <taxon>Hippocastanoideae</taxon>
        <taxon>Acereae</taxon>
        <taxon>Acer</taxon>
    </lineage>
</organism>
<accession>A0AAD5JE08</accession>
<protein>
    <submittedName>
        <fullName evidence="1">Uncharacterized protein</fullName>
    </submittedName>
</protein>
<dbReference type="PANTHER" id="PTHR35317">
    <property type="entry name" value="OS04G0629600 PROTEIN"/>
    <property type="match status" value="1"/>
</dbReference>